<keyword evidence="4 6" id="KW-1133">Transmembrane helix</keyword>
<feature type="transmembrane region" description="Helical" evidence="6">
    <location>
        <begin position="394"/>
        <end position="413"/>
    </location>
</feature>
<organism evidence="8 9">
    <name type="scientific">Cinara cedri</name>
    <dbReference type="NCBI Taxonomy" id="506608"/>
    <lineage>
        <taxon>Eukaryota</taxon>
        <taxon>Metazoa</taxon>
        <taxon>Ecdysozoa</taxon>
        <taxon>Arthropoda</taxon>
        <taxon>Hexapoda</taxon>
        <taxon>Insecta</taxon>
        <taxon>Pterygota</taxon>
        <taxon>Neoptera</taxon>
        <taxon>Paraneoptera</taxon>
        <taxon>Hemiptera</taxon>
        <taxon>Sternorrhyncha</taxon>
        <taxon>Aphidomorpha</taxon>
        <taxon>Aphidoidea</taxon>
        <taxon>Aphididae</taxon>
        <taxon>Lachninae</taxon>
        <taxon>Cinara</taxon>
    </lineage>
</organism>
<dbReference type="EMBL" id="CABPRJ010001433">
    <property type="protein sequence ID" value="VVC36478.1"/>
    <property type="molecule type" value="Genomic_DNA"/>
</dbReference>
<feature type="transmembrane region" description="Helical" evidence="6">
    <location>
        <begin position="335"/>
        <end position="354"/>
    </location>
</feature>
<name>A0A5E4N1J5_9HEMI</name>
<dbReference type="GO" id="GO:0016020">
    <property type="term" value="C:membrane"/>
    <property type="evidence" value="ECO:0007669"/>
    <property type="project" value="UniProtKB-SubCell"/>
</dbReference>
<evidence type="ECO:0000259" key="7">
    <source>
        <dbReference type="Pfam" id="PF12832"/>
    </source>
</evidence>
<evidence type="ECO:0000313" key="8">
    <source>
        <dbReference type="EMBL" id="VVC36478.1"/>
    </source>
</evidence>
<feature type="transmembrane region" description="Helical" evidence="6">
    <location>
        <begin position="114"/>
        <end position="135"/>
    </location>
</feature>
<gene>
    <name evidence="8" type="ORF">CINCED_3A000353</name>
</gene>
<dbReference type="Gene3D" id="1.20.1250.20">
    <property type="entry name" value="MFS general substrate transporter like domains"/>
    <property type="match status" value="2"/>
</dbReference>
<reference evidence="8 9" key="1">
    <citation type="submission" date="2019-08" db="EMBL/GenBank/DDBJ databases">
        <authorList>
            <person name="Alioto T."/>
            <person name="Alioto T."/>
            <person name="Gomez Garrido J."/>
        </authorList>
    </citation>
    <scope>NUCLEOTIDE SEQUENCE [LARGE SCALE GENOMIC DNA]</scope>
</reference>
<dbReference type="SUPFAM" id="SSF103473">
    <property type="entry name" value="MFS general substrate transporter"/>
    <property type="match status" value="1"/>
</dbReference>
<dbReference type="AlphaFoldDB" id="A0A5E4N1J5"/>
<feature type="domain" description="Major facilitator superfamily associated" evidence="7">
    <location>
        <begin position="10"/>
        <end position="398"/>
    </location>
</feature>
<evidence type="ECO:0000256" key="3">
    <source>
        <dbReference type="ARBA" id="ARBA00022692"/>
    </source>
</evidence>
<dbReference type="InterPro" id="IPR024989">
    <property type="entry name" value="MFS_assoc_dom"/>
</dbReference>
<feature type="transmembrane region" description="Helical" evidence="6">
    <location>
        <begin position="304"/>
        <end position="323"/>
    </location>
</feature>
<dbReference type="OrthoDB" id="10029266at2759"/>
<evidence type="ECO:0000256" key="4">
    <source>
        <dbReference type="ARBA" id="ARBA00022989"/>
    </source>
</evidence>
<dbReference type="InterPro" id="IPR036259">
    <property type="entry name" value="MFS_trans_sf"/>
</dbReference>
<evidence type="ECO:0000256" key="6">
    <source>
        <dbReference type="SAM" id="Phobius"/>
    </source>
</evidence>
<dbReference type="InterPro" id="IPR051717">
    <property type="entry name" value="MFS_MFSD6"/>
</dbReference>
<feature type="transmembrane region" description="Helical" evidence="6">
    <location>
        <begin position="40"/>
        <end position="63"/>
    </location>
</feature>
<protein>
    <submittedName>
        <fullName evidence="8">Major facilitator superfamily domain,Major facilitator superfamily associated domain</fullName>
    </submittedName>
</protein>
<keyword evidence="5 6" id="KW-0472">Membrane</keyword>
<keyword evidence="3 6" id="KW-0812">Transmembrane</keyword>
<feature type="transmembrane region" description="Helical" evidence="6">
    <location>
        <begin position="233"/>
        <end position="253"/>
    </location>
</feature>
<evidence type="ECO:0000313" key="9">
    <source>
        <dbReference type="Proteomes" id="UP000325440"/>
    </source>
</evidence>
<dbReference type="Proteomes" id="UP000325440">
    <property type="component" value="Unassembled WGS sequence"/>
</dbReference>
<feature type="transmembrane region" description="Helical" evidence="6">
    <location>
        <begin position="75"/>
        <end position="94"/>
    </location>
</feature>
<dbReference type="Pfam" id="PF12832">
    <property type="entry name" value="MFS_1_like"/>
    <property type="match status" value="1"/>
</dbReference>
<sequence length="425" mass="47306">MGFLNINKKYLPLKTHYFLFDAGNSPIIPFLSTIAKQRGYSPLIVGDIFTFLLLLNVVVKPLTGFVTDKYKCRKTIFLGSLLLNAFLTGGMYLIPGATSLTGEIPDGEVLNTGVFWLFDMVITLRMVLFMMAEVLQETITMTIVDGDVVLFGAQRLWGAVGWGLTSLVAGTMIDWYSRTKEHKDYLPGYLLSMTSLMLDFAVACRLKVPESDAPTRNIFGDVKKVMNAKMGMFLVWAMAGGIFTAYIWYYFIWYVDDLGTIYHPERKSILHSIQGFSLTIECLLGEVPFFYLSGHVINRTGHMTAFSISFAMYALRFLLYSVIRDPLWVLPVELMNGITFGLSYMAGISYSAKIAPNGTEGTVQGLFSMAFHGFGSSLGSTIAGYTFSYLGSVMAFRFIGLVALATCIVQVTVNHFMKRNSITTI</sequence>
<evidence type="ECO:0000256" key="1">
    <source>
        <dbReference type="ARBA" id="ARBA00004141"/>
    </source>
</evidence>
<dbReference type="PANTHER" id="PTHR16172:SF37">
    <property type="entry name" value="RE36877P"/>
    <property type="match status" value="1"/>
</dbReference>
<dbReference type="PANTHER" id="PTHR16172">
    <property type="entry name" value="MAJOR FACILITATOR SUPERFAMILY DOMAIN-CONTAINING PROTEIN 6-LIKE"/>
    <property type="match status" value="1"/>
</dbReference>
<feature type="transmembrane region" description="Helical" evidence="6">
    <location>
        <begin position="366"/>
        <end position="388"/>
    </location>
</feature>
<proteinExistence type="inferred from homology"/>
<keyword evidence="9" id="KW-1185">Reference proteome</keyword>
<feature type="transmembrane region" description="Helical" evidence="6">
    <location>
        <begin position="273"/>
        <end position="292"/>
    </location>
</feature>
<comment type="subcellular location">
    <subcellularLocation>
        <location evidence="1">Membrane</location>
        <topology evidence="1">Multi-pass membrane protein</topology>
    </subcellularLocation>
</comment>
<evidence type="ECO:0000256" key="5">
    <source>
        <dbReference type="ARBA" id="ARBA00023136"/>
    </source>
</evidence>
<comment type="similarity">
    <text evidence="2">Belongs to the major facilitator superfamily. MFSD6 family.</text>
</comment>
<evidence type="ECO:0000256" key="2">
    <source>
        <dbReference type="ARBA" id="ARBA00005241"/>
    </source>
</evidence>
<accession>A0A5E4N1J5</accession>